<feature type="transmembrane region" description="Helical" evidence="1">
    <location>
        <begin position="675"/>
        <end position="697"/>
    </location>
</feature>
<name>A0A3D8RFY9_9HELO</name>
<comment type="caution">
    <text evidence="2">The sequence shown here is derived from an EMBL/GenBank/DDBJ whole genome shotgun (WGS) entry which is preliminary data.</text>
</comment>
<organism evidence="2 3">
    <name type="scientific">Coleophoma cylindrospora</name>
    <dbReference type="NCBI Taxonomy" id="1849047"/>
    <lineage>
        <taxon>Eukaryota</taxon>
        <taxon>Fungi</taxon>
        <taxon>Dikarya</taxon>
        <taxon>Ascomycota</taxon>
        <taxon>Pezizomycotina</taxon>
        <taxon>Leotiomycetes</taxon>
        <taxon>Helotiales</taxon>
        <taxon>Dermateaceae</taxon>
        <taxon>Coleophoma</taxon>
    </lineage>
</organism>
<gene>
    <name evidence="2" type="ORF">BP6252_06859</name>
</gene>
<dbReference type="Proteomes" id="UP000256645">
    <property type="component" value="Unassembled WGS sequence"/>
</dbReference>
<feature type="transmembrane region" description="Helical" evidence="1">
    <location>
        <begin position="402"/>
        <end position="425"/>
    </location>
</feature>
<reference evidence="2 3" key="1">
    <citation type="journal article" date="2018" name="IMA Fungus">
        <title>IMA Genome-F 9: Draft genome sequence of Annulohypoxylon stygium, Aspergillus mulundensis, Berkeleyomyces basicola (syn. Thielaviopsis basicola), Ceratocystis smalleyi, two Cercospora beticola strains, Coleophoma cylindrospora, Fusarium fracticaudum, Phialophora cf. hyalina, and Morchella septimelata.</title>
        <authorList>
            <person name="Wingfield B.D."/>
            <person name="Bills G.F."/>
            <person name="Dong Y."/>
            <person name="Huang W."/>
            <person name="Nel W.J."/>
            <person name="Swalarsk-Parry B.S."/>
            <person name="Vaghefi N."/>
            <person name="Wilken P.M."/>
            <person name="An Z."/>
            <person name="de Beer Z.W."/>
            <person name="De Vos L."/>
            <person name="Chen L."/>
            <person name="Duong T.A."/>
            <person name="Gao Y."/>
            <person name="Hammerbacher A."/>
            <person name="Kikkert J.R."/>
            <person name="Li Y."/>
            <person name="Li H."/>
            <person name="Li K."/>
            <person name="Li Q."/>
            <person name="Liu X."/>
            <person name="Ma X."/>
            <person name="Naidoo K."/>
            <person name="Pethybridge S.J."/>
            <person name="Sun J."/>
            <person name="Steenkamp E.T."/>
            <person name="van der Nest M.A."/>
            <person name="van Wyk S."/>
            <person name="Wingfield M.J."/>
            <person name="Xiong C."/>
            <person name="Yue Q."/>
            <person name="Zhang X."/>
        </authorList>
    </citation>
    <scope>NUCLEOTIDE SEQUENCE [LARGE SCALE GENOMIC DNA]</scope>
    <source>
        <strain evidence="2 3">BP6252</strain>
    </source>
</reference>
<accession>A0A3D8RFY9</accession>
<evidence type="ECO:0000313" key="2">
    <source>
        <dbReference type="EMBL" id="RDW72952.1"/>
    </source>
</evidence>
<dbReference type="AlphaFoldDB" id="A0A3D8RFY9"/>
<dbReference type="PANTHER" id="PTHR35043">
    <property type="entry name" value="TRANSCRIPTION FACTOR DOMAIN-CONTAINING PROTEIN"/>
    <property type="match status" value="1"/>
</dbReference>
<evidence type="ECO:0000313" key="3">
    <source>
        <dbReference type="Proteomes" id="UP000256645"/>
    </source>
</evidence>
<dbReference type="EMBL" id="PDLM01000007">
    <property type="protein sequence ID" value="RDW72952.1"/>
    <property type="molecule type" value="Genomic_DNA"/>
</dbReference>
<evidence type="ECO:0000256" key="1">
    <source>
        <dbReference type="SAM" id="Phobius"/>
    </source>
</evidence>
<dbReference type="OrthoDB" id="9451547at2759"/>
<dbReference type="PANTHER" id="PTHR35043:SF7">
    <property type="entry name" value="TRANSCRIPTION FACTOR DOMAIN-CONTAINING PROTEIN"/>
    <property type="match status" value="1"/>
</dbReference>
<keyword evidence="1" id="KW-0472">Membrane</keyword>
<keyword evidence="1" id="KW-1133">Transmembrane helix</keyword>
<feature type="transmembrane region" description="Helical" evidence="1">
    <location>
        <begin position="188"/>
        <end position="210"/>
    </location>
</feature>
<protein>
    <submittedName>
        <fullName evidence="2">Uncharacterized protein</fullName>
    </submittedName>
</protein>
<proteinExistence type="predicted"/>
<sequence>MARTTRDSATVSTTRAHVQNEVGRRYYFLWSTDQYDDREQGALLFFLTCPWLPGIGAEEPFTALFRDGASQTSAIVVSLARQPCLKKPISRPGWGRREVSAPGFAPNIRRGLVTLFFLHGSAAPDPQIRRAYNNKGARIMSDKQGWSDGPQSRGSFDILWTCLSTLALCVWTAVHPNILQAPSFKRSLLSRLGMMVVAVVFPELIISAAWRQLRSAQWLQPRINALIQDSSEIHTSHEGSNIDQSVMTKNVARRRNDEQDIEEALLPTFASAPVSEDVSSIHLRESWSSWSRREEDVPRIVTRKATEEKSGLSWGLEHAFFAVMGGFAIENDYFDDSNVKVTIRRLVTVEGVLQLAKLHLVPAISSEDIEDRSQADVIAKVLVLSQITWFALQVIGRLAANLPITLLEVHTVIHVGCTIVIYVIWLKKPYDVHRSILLSNTDVKEMGALFNFYKITVGMYKRAYSDYEIARVGYWKDRVVRASNNLLDHDPPPDPPVKEALTVIVSRYQPKRDSLQLIPRKPVQNASSSRAKLSNTEEAILKALAPAALRGIEQLKNRGGFTDDSINAQSWDFLRESSENFTIKEVWGSWSTNTGHEMSLDKGVHFIFNLLYGGGHLSAWASSSFPTTREAELWRVSAIMLTAVPIWGVLWILWWKAVSSKQKWLFPFRNGDFDIAAAPFFLAIVLAYFLARGYFLVESLISLRLLPEGAFLTVNWARYLPHVS</sequence>
<keyword evidence="3" id="KW-1185">Reference proteome</keyword>
<feature type="transmembrane region" description="Helical" evidence="1">
    <location>
        <begin position="633"/>
        <end position="655"/>
    </location>
</feature>
<keyword evidence="1" id="KW-0812">Transmembrane</keyword>